<evidence type="ECO:0008006" key="3">
    <source>
        <dbReference type="Google" id="ProtNLM"/>
    </source>
</evidence>
<organism evidence="1 2">
    <name type="scientific">Phytopseudomonas argentinensis</name>
    <dbReference type="NCBI Taxonomy" id="289370"/>
    <lineage>
        <taxon>Bacteria</taxon>
        <taxon>Pseudomonadati</taxon>
        <taxon>Pseudomonadota</taxon>
        <taxon>Gammaproteobacteria</taxon>
        <taxon>Pseudomonadales</taxon>
        <taxon>Pseudomonadaceae</taxon>
        <taxon>Phytopseudomonas</taxon>
    </lineage>
</organism>
<evidence type="ECO:0000313" key="1">
    <source>
        <dbReference type="EMBL" id="SFI44996.1"/>
    </source>
</evidence>
<dbReference type="AlphaFoldDB" id="A0A1I3IAN1"/>
<name>A0A1I3IAN1_9GAMM</name>
<proteinExistence type="predicted"/>
<dbReference type="STRING" id="289370.SAMN05216602_1553"/>
<accession>A0A1I3IAN1</accession>
<dbReference type="OrthoDB" id="5951953at2"/>
<dbReference type="Proteomes" id="UP000183018">
    <property type="component" value="Unassembled WGS sequence"/>
</dbReference>
<gene>
    <name evidence="1" type="ORF">SAMN05216602_1553</name>
</gene>
<sequence>MPFSTFSRLLGTLFILLVLGGCQSSLMVAPTTEVEPKATADKALVVFMRPSSLGGAVQSSVYDTRAEGNDVFAGVVSSKSKVAYLAEPGEHLFMVVSENADFLAANLEAGKRYYVLVAPRMGVWRARFSLLPIRNDASAKEGLQSKQFRNWDESTEWMVIGPKANNWYQDNIDSIRARKLDYLPKWQNKSAADKAERTLRSVDGL</sequence>
<keyword evidence="2" id="KW-1185">Reference proteome</keyword>
<reference evidence="2" key="1">
    <citation type="submission" date="2016-10" db="EMBL/GenBank/DDBJ databases">
        <authorList>
            <person name="Varghese N."/>
            <person name="Submissions S."/>
        </authorList>
    </citation>
    <scope>NUCLEOTIDE SEQUENCE [LARGE SCALE GENOMIC DNA]</scope>
    <source>
        <strain evidence="2">LMG 22563</strain>
    </source>
</reference>
<dbReference type="EMBL" id="FORC01000001">
    <property type="protein sequence ID" value="SFI44996.1"/>
    <property type="molecule type" value="Genomic_DNA"/>
</dbReference>
<evidence type="ECO:0000313" key="2">
    <source>
        <dbReference type="Proteomes" id="UP000183018"/>
    </source>
</evidence>
<protein>
    <recommendedName>
        <fullName evidence="3">DUF2846 domain-containing protein</fullName>
    </recommendedName>
</protein>